<dbReference type="PANTHER" id="PTHR33116:SF80">
    <property type="entry name" value="REVERSE TRANSCRIPTASE ZINC-BINDING DOMAIN-CONTAINING PROTEIN"/>
    <property type="match status" value="1"/>
</dbReference>
<dbReference type="InterPro" id="IPR036691">
    <property type="entry name" value="Endo/exonu/phosph_ase_sf"/>
</dbReference>
<keyword evidence="3" id="KW-1185">Reference proteome</keyword>
<dbReference type="Pfam" id="PF13966">
    <property type="entry name" value="zf-RVT"/>
    <property type="match status" value="1"/>
</dbReference>
<evidence type="ECO:0000259" key="1">
    <source>
        <dbReference type="Pfam" id="PF13966"/>
    </source>
</evidence>
<dbReference type="Proteomes" id="UP000836841">
    <property type="component" value="Chromosome 7"/>
</dbReference>
<name>A0AAU9T4P2_THLAR</name>
<evidence type="ECO:0000313" key="3">
    <source>
        <dbReference type="Proteomes" id="UP000836841"/>
    </source>
</evidence>
<organism evidence="2 3">
    <name type="scientific">Thlaspi arvense</name>
    <name type="common">Field penny-cress</name>
    <dbReference type="NCBI Taxonomy" id="13288"/>
    <lineage>
        <taxon>Eukaryota</taxon>
        <taxon>Viridiplantae</taxon>
        <taxon>Streptophyta</taxon>
        <taxon>Embryophyta</taxon>
        <taxon>Tracheophyta</taxon>
        <taxon>Spermatophyta</taxon>
        <taxon>Magnoliopsida</taxon>
        <taxon>eudicotyledons</taxon>
        <taxon>Gunneridae</taxon>
        <taxon>Pentapetalae</taxon>
        <taxon>rosids</taxon>
        <taxon>malvids</taxon>
        <taxon>Brassicales</taxon>
        <taxon>Brassicaceae</taxon>
        <taxon>Thlaspideae</taxon>
        <taxon>Thlaspi</taxon>
    </lineage>
</organism>
<accession>A0AAU9T4P2</accession>
<evidence type="ECO:0000313" key="2">
    <source>
        <dbReference type="EMBL" id="CAH2079181.1"/>
    </source>
</evidence>
<reference evidence="2 3" key="1">
    <citation type="submission" date="2022-03" db="EMBL/GenBank/DDBJ databases">
        <authorList>
            <person name="Nunn A."/>
            <person name="Chopra R."/>
            <person name="Nunn A."/>
            <person name="Contreras Garrido A."/>
        </authorList>
    </citation>
    <scope>NUCLEOTIDE SEQUENCE [LARGE SCALE GENOMIC DNA]</scope>
</reference>
<dbReference type="Gene3D" id="3.60.10.10">
    <property type="entry name" value="Endonuclease/exonuclease/phosphatase"/>
    <property type="match status" value="1"/>
</dbReference>
<gene>
    <name evidence="2" type="ORF">TAV2_LOCUS23847</name>
</gene>
<protein>
    <recommendedName>
        <fullName evidence="1">Reverse transcriptase zinc-binding domain-containing protein</fullName>
    </recommendedName>
</protein>
<dbReference type="PANTHER" id="PTHR33116">
    <property type="entry name" value="REVERSE TRANSCRIPTASE ZINC-BINDING DOMAIN-CONTAINING PROTEIN-RELATED-RELATED"/>
    <property type="match status" value="1"/>
</dbReference>
<dbReference type="SUPFAM" id="SSF56219">
    <property type="entry name" value="DNase I-like"/>
    <property type="match status" value="1"/>
</dbReference>
<feature type="non-terminal residue" evidence="2">
    <location>
        <position position="1"/>
    </location>
</feature>
<dbReference type="EMBL" id="OU466863">
    <property type="protein sequence ID" value="CAH2079181.1"/>
    <property type="molecule type" value="Genomic_DNA"/>
</dbReference>
<dbReference type="AlphaFoldDB" id="A0AAU9T4P2"/>
<sequence>MFVLMSNLCPGWNFSSNHRSDDDGRIILIWRAPATVNILHQSRKSITCKVSLLNATQFIYTSVYVSNLSFERTDLWVELLSLQQSHSLYNSLWMIGGEFNQIVHHVKHSNPAVNTFNSNMTDFKDCLSQLGMFDLSFQGPLFTWSNCQPASPVAKKLDRLLVNSHIINLFPNSVASFLPPLTSDHSPFIIDLSHQLPSAGTRLFKFFNYLTKHPNFHSVLLETWVQAGSFGSNLTYLCWKQKTIKRALKELNRENFSQIQRRVSEADRLLQAVQTLWRCASMQSSTSSPSWDLMFFLLLPFHPGLIGFSHFYETDIISFSSGMPQGFLPVRYLGVPLCTKKLSISNCEMLIHQVKSRVTSWSVKSLSFAGKLLLIKTVIAGISNFWCSSFILPKACINRINSLCSMFLWKGNIEGHHSDRVSWETVTKAKSQGGLEIRDLTTWNKACSGSVWVAWYRKEVLKGSLNNFWILANKLLKVINDVYPWIKLRVASGRNCRFWSDNWSPFGNLERYLQGYRLHRMGLSRSVLLSSLHCQGSWALAPARSEQQVNLQAYLSTLTLTEEENYYEWEIDAKVIPRYSTGQVYGKLRGDIDHVPWEKVIWNIGGIPKHNFLAWLFVRDRSPTKDRLIGWGLAVDPTCLLCNLHGESRDHLFFDCDFSWMIWEKVARRCNLQPVRDWHGSLEQMQNLQGGKLAKNGRLHSQIFRSSDNIAMIFCSSDNIFLLINRQIKNRIASFKKGNPSLSSKLLQLWLLTENDGERSVIWGRL</sequence>
<feature type="domain" description="Reverse transcriptase zinc-binding" evidence="1">
    <location>
        <begin position="579"/>
        <end position="663"/>
    </location>
</feature>
<dbReference type="InterPro" id="IPR026960">
    <property type="entry name" value="RVT-Znf"/>
</dbReference>
<proteinExistence type="predicted"/>